<dbReference type="InterPro" id="IPR002491">
    <property type="entry name" value="ABC_transptr_periplasmic_BD"/>
</dbReference>
<feature type="chain" id="PRO_5045100500" evidence="5">
    <location>
        <begin position="21"/>
        <end position="338"/>
    </location>
</feature>
<comment type="similarity">
    <text evidence="2">Belongs to the bacterial solute-binding protein 8 family.</text>
</comment>
<keyword evidence="4 5" id="KW-0732">Signal</keyword>
<comment type="caution">
    <text evidence="7">The sequence shown here is derived from an EMBL/GenBank/DDBJ whole genome shotgun (WGS) entry which is preliminary data.</text>
</comment>
<dbReference type="PANTHER" id="PTHR30532">
    <property type="entry name" value="IRON III DICITRATE-BINDING PERIPLASMIC PROTEIN"/>
    <property type="match status" value="1"/>
</dbReference>
<comment type="subcellular location">
    <subcellularLocation>
        <location evidence="1">Cell envelope</location>
    </subcellularLocation>
</comment>
<name>A0ABV4H1V3_9ACTN</name>
<dbReference type="PROSITE" id="PS50983">
    <property type="entry name" value="FE_B12_PBP"/>
    <property type="match status" value="1"/>
</dbReference>
<dbReference type="Pfam" id="PF01497">
    <property type="entry name" value="Peripla_BP_2"/>
    <property type="match status" value="1"/>
</dbReference>
<evidence type="ECO:0000313" key="7">
    <source>
        <dbReference type="EMBL" id="MEZ0164406.1"/>
    </source>
</evidence>
<reference evidence="7 8" key="1">
    <citation type="submission" date="2024-07" db="EMBL/GenBank/DDBJ databases">
        <authorList>
            <person name="Thanompreechachai J."/>
            <person name="Duangmal K."/>
        </authorList>
    </citation>
    <scope>NUCLEOTIDE SEQUENCE [LARGE SCALE GENOMIC DNA]</scope>
    <source>
        <strain evidence="7 8">LSe6-4</strain>
    </source>
</reference>
<dbReference type="EMBL" id="JBGFTU010000006">
    <property type="protein sequence ID" value="MEZ0164406.1"/>
    <property type="molecule type" value="Genomic_DNA"/>
</dbReference>
<dbReference type="PROSITE" id="PS51257">
    <property type="entry name" value="PROKAR_LIPOPROTEIN"/>
    <property type="match status" value="1"/>
</dbReference>
<evidence type="ECO:0000256" key="4">
    <source>
        <dbReference type="ARBA" id="ARBA00022729"/>
    </source>
</evidence>
<evidence type="ECO:0000256" key="1">
    <source>
        <dbReference type="ARBA" id="ARBA00004196"/>
    </source>
</evidence>
<accession>A0ABV4H1V3</accession>
<evidence type="ECO:0000313" key="8">
    <source>
        <dbReference type="Proteomes" id="UP001565927"/>
    </source>
</evidence>
<dbReference type="SUPFAM" id="SSF53807">
    <property type="entry name" value="Helical backbone' metal receptor"/>
    <property type="match status" value="1"/>
</dbReference>
<dbReference type="Proteomes" id="UP001565927">
    <property type="component" value="Unassembled WGS sequence"/>
</dbReference>
<feature type="signal peptide" evidence="5">
    <location>
        <begin position="1"/>
        <end position="20"/>
    </location>
</feature>
<organism evidence="7 8">
    <name type="scientific">Kineococcus halophytocola</name>
    <dbReference type="NCBI Taxonomy" id="3234027"/>
    <lineage>
        <taxon>Bacteria</taxon>
        <taxon>Bacillati</taxon>
        <taxon>Actinomycetota</taxon>
        <taxon>Actinomycetes</taxon>
        <taxon>Kineosporiales</taxon>
        <taxon>Kineosporiaceae</taxon>
        <taxon>Kineococcus</taxon>
    </lineage>
</organism>
<dbReference type="PANTHER" id="PTHR30532:SF24">
    <property type="entry name" value="FERRIC ENTEROBACTIN-BINDING PERIPLASMIC PROTEIN FEPB"/>
    <property type="match status" value="1"/>
</dbReference>
<evidence type="ECO:0000256" key="2">
    <source>
        <dbReference type="ARBA" id="ARBA00008814"/>
    </source>
</evidence>
<sequence length="338" mass="34710">MHRRSVLTALAASGVLTTLAACGGGEDPAPAGSAAPSAPAGDGTFPVTVEHKLGSTTVDSAPTRVVTVGYNEEDFVLALGVTPVGSRTPLGAYDATQRPWAVDLLPAGGIPSVGQAELNFEQIAVLRPDLIVGAYAYLQQTDYDKLTQIAPTIGDTVPAGQPVDSQAAATWQEELAAIGTALGKEAEATSLTEEVEQRFTAAREANPSFEGKTISVVLYNQGYYALDATDPRGNFFLQLGFGANPLSGSVSEEQVVQLDTDVLVVLGQSRAEFAANPAAAGLDVVTGNRTVYVPTFGSDFAGALGFSSPLSLPFALEQAVPALATATDGDPATVPADL</sequence>
<evidence type="ECO:0000256" key="3">
    <source>
        <dbReference type="ARBA" id="ARBA00022448"/>
    </source>
</evidence>
<dbReference type="RefSeq" id="WP_370440652.1">
    <property type="nucleotide sequence ID" value="NZ_JBGFTU010000006.1"/>
</dbReference>
<gene>
    <name evidence="7" type="ORF">AB2L27_06465</name>
</gene>
<keyword evidence="8" id="KW-1185">Reference proteome</keyword>
<proteinExistence type="inferred from homology"/>
<evidence type="ECO:0000259" key="6">
    <source>
        <dbReference type="PROSITE" id="PS50983"/>
    </source>
</evidence>
<dbReference type="Gene3D" id="3.40.50.1980">
    <property type="entry name" value="Nitrogenase molybdenum iron protein domain"/>
    <property type="match status" value="2"/>
</dbReference>
<feature type="domain" description="Fe/B12 periplasmic-binding" evidence="6">
    <location>
        <begin position="64"/>
        <end position="327"/>
    </location>
</feature>
<evidence type="ECO:0000256" key="5">
    <source>
        <dbReference type="SAM" id="SignalP"/>
    </source>
</evidence>
<protein>
    <submittedName>
        <fullName evidence="7">ABC transporter substrate-binding protein</fullName>
    </submittedName>
</protein>
<dbReference type="InterPro" id="IPR051313">
    <property type="entry name" value="Bact_iron-sidero_bind"/>
</dbReference>
<keyword evidence="3" id="KW-0813">Transport</keyword>